<dbReference type="AlphaFoldDB" id="A0AA38S1U5"/>
<dbReference type="PROSITE" id="PS51471">
    <property type="entry name" value="FE2OG_OXY"/>
    <property type="match status" value="1"/>
</dbReference>
<evidence type="ECO:0000313" key="5">
    <source>
        <dbReference type="Proteomes" id="UP001174694"/>
    </source>
</evidence>
<organism evidence="4 5">
    <name type="scientific">Pleurostoma richardsiae</name>
    <dbReference type="NCBI Taxonomy" id="41990"/>
    <lineage>
        <taxon>Eukaryota</taxon>
        <taxon>Fungi</taxon>
        <taxon>Dikarya</taxon>
        <taxon>Ascomycota</taxon>
        <taxon>Pezizomycotina</taxon>
        <taxon>Sordariomycetes</taxon>
        <taxon>Sordariomycetidae</taxon>
        <taxon>Calosphaeriales</taxon>
        <taxon>Pleurostomataceae</taxon>
        <taxon>Pleurostoma</taxon>
    </lineage>
</organism>
<protein>
    <submittedName>
        <fullName evidence="4">Isopenicillin N synthetase</fullName>
    </submittedName>
</protein>
<accession>A0AA38S1U5</accession>
<dbReference type="GO" id="GO:0016491">
    <property type="term" value="F:oxidoreductase activity"/>
    <property type="evidence" value="ECO:0007669"/>
    <property type="project" value="UniProtKB-KW"/>
</dbReference>
<dbReference type="InterPro" id="IPR026992">
    <property type="entry name" value="DIOX_N"/>
</dbReference>
<dbReference type="PANTHER" id="PTHR47990">
    <property type="entry name" value="2-OXOGLUTARATE (2OG) AND FE(II)-DEPENDENT OXYGENASE SUPERFAMILY PROTEIN-RELATED"/>
    <property type="match status" value="1"/>
</dbReference>
<evidence type="ECO:0000256" key="2">
    <source>
        <dbReference type="RuleBase" id="RU003682"/>
    </source>
</evidence>
<evidence type="ECO:0000313" key="4">
    <source>
        <dbReference type="EMBL" id="KAJ9157252.1"/>
    </source>
</evidence>
<dbReference type="Proteomes" id="UP001174694">
    <property type="component" value="Unassembled WGS sequence"/>
</dbReference>
<name>A0AA38S1U5_9PEZI</name>
<reference evidence="4" key="1">
    <citation type="submission" date="2022-07" db="EMBL/GenBank/DDBJ databases">
        <title>Fungi with potential for degradation of polypropylene.</title>
        <authorList>
            <person name="Gostincar C."/>
        </authorList>
    </citation>
    <scope>NUCLEOTIDE SEQUENCE</scope>
    <source>
        <strain evidence="4">EXF-13308</strain>
    </source>
</reference>
<keyword evidence="2" id="KW-0479">Metal-binding</keyword>
<evidence type="ECO:0000256" key="1">
    <source>
        <dbReference type="ARBA" id="ARBA00008056"/>
    </source>
</evidence>
<dbReference type="SUPFAM" id="SSF51197">
    <property type="entry name" value="Clavaminate synthase-like"/>
    <property type="match status" value="1"/>
</dbReference>
<dbReference type="InterPro" id="IPR044861">
    <property type="entry name" value="IPNS-like_FE2OG_OXY"/>
</dbReference>
<gene>
    <name evidence="4" type="ORF">NKR23_g445</name>
</gene>
<dbReference type="Pfam" id="PF14226">
    <property type="entry name" value="DIOX_N"/>
    <property type="match status" value="1"/>
</dbReference>
<keyword evidence="2" id="KW-0408">Iron</keyword>
<keyword evidence="2" id="KW-0560">Oxidoreductase</keyword>
<evidence type="ECO:0000259" key="3">
    <source>
        <dbReference type="PROSITE" id="PS51471"/>
    </source>
</evidence>
<feature type="domain" description="Fe2OG dioxygenase" evidence="3">
    <location>
        <begin position="193"/>
        <end position="295"/>
    </location>
</feature>
<dbReference type="EMBL" id="JANBVO010000001">
    <property type="protein sequence ID" value="KAJ9157252.1"/>
    <property type="molecule type" value="Genomic_DNA"/>
</dbReference>
<dbReference type="GO" id="GO:0044283">
    <property type="term" value="P:small molecule biosynthetic process"/>
    <property type="evidence" value="ECO:0007669"/>
    <property type="project" value="UniProtKB-ARBA"/>
</dbReference>
<sequence length="352" mass="39438">MSFTSFSGNQRAISSDTARRADFSEIPLISLKSPKDELLAQLTDACTRVGFFYIKDHDVPQEKIDRLFKTAEGFFAQAAERKNEINYKKSRILRGYEPPAEVRTDETRKPDLNEAFNWGYEKELDPLWSGGRDAPEWKENPMSGPNVWPELPGFREAVADYYADVLGLARRMIRLFAQVLLLPEDFFDELVSTPGAMGRLIHYPPQPASQPDALGIGAHTDIECFTILCQGAVPALQILNVEGEWIEAPPVPGTFVVNIGDMLARWTNDRFVSTVHRVFNTTGQERYSIPFFFGVNYDATITTLDSCLAQGESSKYEPVLAGEYVWKRLSVSRVDQKELREGKAAAVTAGPA</sequence>
<dbReference type="InterPro" id="IPR027443">
    <property type="entry name" value="IPNS-like_sf"/>
</dbReference>
<dbReference type="GO" id="GO:0046872">
    <property type="term" value="F:metal ion binding"/>
    <property type="evidence" value="ECO:0007669"/>
    <property type="project" value="UniProtKB-KW"/>
</dbReference>
<dbReference type="PRINTS" id="PR00682">
    <property type="entry name" value="IPNSYNTHASE"/>
</dbReference>
<proteinExistence type="inferred from homology"/>
<comment type="similarity">
    <text evidence="1 2">Belongs to the iron/ascorbate-dependent oxidoreductase family.</text>
</comment>
<comment type="caution">
    <text evidence="4">The sequence shown here is derived from an EMBL/GenBank/DDBJ whole genome shotgun (WGS) entry which is preliminary data.</text>
</comment>
<dbReference type="Pfam" id="PF03171">
    <property type="entry name" value="2OG-FeII_Oxy"/>
    <property type="match status" value="1"/>
</dbReference>
<keyword evidence="5" id="KW-1185">Reference proteome</keyword>
<dbReference type="Gene3D" id="2.60.120.330">
    <property type="entry name" value="B-lactam Antibiotic, Isopenicillin N Synthase, Chain"/>
    <property type="match status" value="1"/>
</dbReference>
<dbReference type="InterPro" id="IPR050231">
    <property type="entry name" value="Iron_ascorbate_oxido_reductase"/>
</dbReference>
<dbReference type="InterPro" id="IPR005123">
    <property type="entry name" value="Oxoglu/Fe-dep_dioxygenase_dom"/>
</dbReference>